<feature type="region of interest" description="Disordered" evidence="7">
    <location>
        <begin position="271"/>
        <end position="310"/>
    </location>
</feature>
<dbReference type="RefSeq" id="WP_094034906.1">
    <property type="nucleotide sequence ID" value="NZ_CP022540.1"/>
</dbReference>
<dbReference type="Proteomes" id="UP000203589">
    <property type="component" value="Chromosome"/>
</dbReference>
<dbReference type="PRINTS" id="PR00604">
    <property type="entry name" value="CYTCHRMECIAB"/>
</dbReference>
<reference evidence="10 11" key="1">
    <citation type="submission" date="2017-07" db="EMBL/GenBank/DDBJ databases">
        <title>Genome Sequence of Antarctobacter heliothermus Strain SMS3 Isolated from a culture of the Diatom Skeletonema marinoi.</title>
        <authorList>
            <person name="Topel M."/>
            <person name="Pinder M.I.M."/>
            <person name="Johansson O.N."/>
            <person name="Kourtchenko O."/>
            <person name="Godhe A."/>
            <person name="Clarke A.K."/>
        </authorList>
    </citation>
    <scope>NUCLEOTIDE SEQUENCE [LARGE SCALE GENOMIC DNA]</scope>
    <source>
        <strain evidence="10 11">SMS3</strain>
    </source>
</reference>
<dbReference type="InterPro" id="IPR036909">
    <property type="entry name" value="Cyt_c-like_dom_sf"/>
</dbReference>
<protein>
    <submittedName>
        <fullName evidence="10">Cytochrome c2</fullName>
    </submittedName>
</protein>
<evidence type="ECO:0000256" key="2">
    <source>
        <dbReference type="ARBA" id="ARBA00022617"/>
    </source>
</evidence>
<dbReference type="PANTHER" id="PTHR11961">
    <property type="entry name" value="CYTOCHROME C"/>
    <property type="match status" value="1"/>
</dbReference>
<evidence type="ECO:0000256" key="4">
    <source>
        <dbReference type="ARBA" id="ARBA00022982"/>
    </source>
</evidence>
<dbReference type="EMBL" id="CP022540">
    <property type="protein sequence ID" value="ASP20917.1"/>
    <property type="molecule type" value="Genomic_DNA"/>
</dbReference>
<keyword evidence="8" id="KW-1133">Transmembrane helix</keyword>
<keyword evidence="1" id="KW-0813">Transport</keyword>
<evidence type="ECO:0000256" key="1">
    <source>
        <dbReference type="ARBA" id="ARBA00022448"/>
    </source>
</evidence>
<feature type="transmembrane region" description="Helical" evidence="8">
    <location>
        <begin position="7"/>
        <end position="26"/>
    </location>
</feature>
<evidence type="ECO:0000259" key="9">
    <source>
        <dbReference type="PROSITE" id="PS51007"/>
    </source>
</evidence>
<keyword evidence="8" id="KW-0812">Transmembrane</keyword>
<evidence type="ECO:0000256" key="8">
    <source>
        <dbReference type="SAM" id="Phobius"/>
    </source>
</evidence>
<gene>
    <name evidence="10" type="ORF">ANTHELSMS3_02239</name>
</gene>
<evidence type="ECO:0000313" key="11">
    <source>
        <dbReference type="Proteomes" id="UP000203589"/>
    </source>
</evidence>
<dbReference type="PROSITE" id="PS51007">
    <property type="entry name" value="CYTC"/>
    <property type="match status" value="2"/>
</dbReference>
<dbReference type="KEGG" id="aht:ANTHELSMS3_02239"/>
<organism evidence="10 11">
    <name type="scientific">Antarctobacter heliothermus</name>
    <dbReference type="NCBI Taxonomy" id="74033"/>
    <lineage>
        <taxon>Bacteria</taxon>
        <taxon>Pseudomonadati</taxon>
        <taxon>Pseudomonadota</taxon>
        <taxon>Alphaproteobacteria</taxon>
        <taxon>Rhodobacterales</taxon>
        <taxon>Roseobacteraceae</taxon>
        <taxon>Antarctobacter</taxon>
    </lineage>
</organism>
<dbReference type="InterPro" id="IPR009056">
    <property type="entry name" value="Cyt_c-like_dom"/>
</dbReference>
<evidence type="ECO:0000313" key="10">
    <source>
        <dbReference type="EMBL" id="ASP20917.1"/>
    </source>
</evidence>
<name>A0A222E3Y8_9RHOB</name>
<feature type="domain" description="Cytochrome c" evidence="9">
    <location>
        <begin position="118"/>
        <end position="206"/>
    </location>
</feature>
<proteinExistence type="predicted"/>
<keyword evidence="3 6" id="KW-0479">Metal-binding</keyword>
<dbReference type="GO" id="GO:0009055">
    <property type="term" value="F:electron transfer activity"/>
    <property type="evidence" value="ECO:0007669"/>
    <property type="project" value="InterPro"/>
</dbReference>
<dbReference type="Pfam" id="PF00034">
    <property type="entry name" value="Cytochrom_C"/>
    <property type="match status" value="2"/>
</dbReference>
<evidence type="ECO:0000256" key="5">
    <source>
        <dbReference type="ARBA" id="ARBA00023004"/>
    </source>
</evidence>
<keyword evidence="5 6" id="KW-0408">Iron</keyword>
<evidence type="ECO:0000256" key="6">
    <source>
        <dbReference type="PROSITE-ProRule" id="PRU00433"/>
    </source>
</evidence>
<feature type="compositionally biased region" description="Low complexity" evidence="7">
    <location>
        <begin position="276"/>
        <end position="294"/>
    </location>
</feature>
<accession>A0A222E3Y8</accession>
<keyword evidence="8" id="KW-0472">Membrane</keyword>
<dbReference type="OrthoDB" id="9779283at2"/>
<evidence type="ECO:0000256" key="3">
    <source>
        <dbReference type="ARBA" id="ARBA00022723"/>
    </source>
</evidence>
<dbReference type="GO" id="GO:0046872">
    <property type="term" value="F:metal ion binding"/>
    <property type="evidence" value="ECO:0007669"/>
    <property type="project" value="UniProtKB-KW"/>
</dbReference>
<evidence type="ECO:0000256" key="7">
    <source>
        <dbReference type="SAM" id="MobiDB-lite"/>
    </source>
</evidence>
<sequence length="418" mass="43611">MSKSLKLYGGVAAGIGLMLVGAYNFADRNIAGYPSNPQVLADLPAPIPEPVAPVQTAAAPDAADPAALDGGIVAAAHADNGDSTGLRFGLGREALAEEIAAWDVDVSPDGTGLPVGTGNALNGEPLFEDNCAACHGSFAEGVGNWPKLAGGDGTLADDDPLKTVGSYWPYTSTIWDYVHRSMPFGAAQTLSDDDVYAIVAYILYSNDIIDDEFEVSNETLPTITLPNADGFIVDDRAETEYSIWRTEPCMENCKDSVEITMRATVLDVTPDEEGTEPAVDPAPAAAPAEAAAVDPEPEAEPAADPAAAPAEDTLDPELVAAGEKLFGKCKACHQIGEGAKNRVGPQLTDVVGRDIGAIEGFKYSRTMADMGGTWDEDILGAFLANPRSAVKGTKMAFAGLKKDEEIAAMIAYLKSVSD</sequence>
<feature type="domain" description="Cytochrome c" evidence="9">
    <location>
        <begin position="317"/>
        <end position="417"/>
    </location>
</feature>
<keyword evidence="11" id="KW-1185">Reference proteome</keyword>
<keyword evidence="2 6" id="KW-0349">Heme</keyword>
<dbReference type="SUPFAM" id="SSF46626">
    <property type="entry name" value="Cytochrome c"/>
    <property type="match status" value="2"/>
</dbReference>
<keyword evidence="4" id="KW-0249">Electron transport</keyword>
<dbReference type="Gene3D" id="1.10.760.10">
    <property type="entry name" value="Cytochrome c-like domain"/>
    <property type="match status" value="2"/>
</dbReference>
<dbReference type="InterPro" id="IPR002327">
    <property type="entry name" value="Cyt_c_1A/1B"/>
</dbReference>
<dbReference type="GO" id="GO:0020037">
    <property type="term" value="F:heme binding"/>
    <property type="evidence" value="ECO:0007669"/>
    <property type="project" value="InterPro"/>
</dbReference>
<dbReference type="AlphaFoldDB" id="A0A222E3Y8"/>